<keyword evidence="2 6" id="KW-0694">RNA-binding</keyword>
<dbReference type="Gene3D" id="3.30.1370.50">
    <property type="entry name" value="R3H-like domain"/>
    <property type="match status" value="1"/>
</dbReference>
<comment type="subcellular location">
    <subcellularLocation>
        <location evidence="6">Cytoplasm</location>
    </subcellularLocation>
</comment>
<dbReference type="GO" id="GO:0003723">
    <property type="term" value="F:RNA binding"/>
    <property type="evidence" value="ECO:0007669"/>
    <property type="project" value="UniProtKB-UniRule"/>
</dbReference>
<dbReference type="HAMAP" id="MF_00867">
    <property type="entry name" value="KhpB"/>
    <property type="match status" value="1"/>
</dbReference>
<dbReference type="GO" id="GO:0008360">
    <property type="term" value="P:regulation of cell shape"/>
    <property type="evidence" value="ECO:0007669"/>
    <property type="project" value="UniProtKB-KW"/>
</dbReference>
<dbReference type="InterPro" id="IPR039247">
    <property type="entry name" value="KhpB"/>
</dbReference>
<feature type="domain" description="R3H" evidence="7">
    <location>
        <begin position="140"/>
        <end position="206"/>
    </location>
</feature>
<dbReference type="InterPro" id="IPR015946">
    <property type="entry name" value="KH_dom-like_a/b"/>
</dbReference>
<dbReference type="InterPro" id="IPR032782">
    <property type="entry name" value="KhpB_N"/>
</dbReference>
<sequence>MKSVEKSGRTVEEAVESALSELGVSREDVLIEVLEEPSRGFLGILGGRDAKVRVTVKKEKVELAKEFVLGLIKKMGLEASIEVRSQGDARILDIIGRDLGLLIGRRGETLKHLELLTNVVCSKGAGEAKRVLVDVSGYRRRREKELEEIARSTARRVERSGKSIMLEPMDARDRRIIHMALQKNNRVVTHSEGEEPFRRVVISLRRGQGSEPRKEKTEY</sequence>
<dbReference type="InterPro" id="IPR036867">
    <property type="entry name" value="R3H_dom_sf"/>
</dbReference>
<reference evidence="8" key="1">
    <citation type="submission" date="2020-10" db="EMBL/GenBank/DDBJ databases">
        <authorList>
            <person name="Kadnikov V."/>
            <person name="Beletsky A.V."/>
            <person name="Mardanov A.V."/>
            <person name="Karnachuk O.V."/>
            <person name="Ravin N.V."/>
        </authorList>
    </citation>
    <scope>NUCLEOTIDE SEQUENCE</scope>
    <source>
        <strain evidence="8">Bu02</strain>
    </source>
</reference>
<dbReference type="PROSITE" id="PS51061">
    <property type="entry name" value="R3H"/>
    <property type="match status" value="1"/>
</dbReference>
<dbReference type="GO" id="GO:0009252">
    <property type="term" value="P:peptidoglycan biosynthetic process"/>
    <property type="evidence" value="ECO:0007669"/>
    <property type="project" value="UniProtKB-UniRule"/>
</dbReference>
<name>A0AAT9LB47_9FIRM</name>
<evidence type="ECO:0000256" key="2">
    <source>
        <dbReference type="ARBA" id="ARBA00022884"/>
    </source>
</evidence>
<gene>
    <name evidence="6" type="primary">khpB</name>
    <name evidence="6" type="synonym">eloR</name>
    <name evidence="8" type="ORF">IMF26_07050</name>
</gene>
<keyword evidence="5 6" id="KW-0961">Cell wall biogenesis/degradation</keyword>
<comment type="domain">
    <text evidence="6">Has an N-terminal Jag-N domain and 2 RNA-binding domains (KH and R3H).</text>
</comment>
<dbReference type="InterPro" id="IPR038008">
    <property type="entry name" value="Jag_KH"/>
</dbReference>
<dbReference type="SMART" id="SM00393">
    <property type="entry name" value="R3H"/>
    <property type="match status" value="1"/>
</dbReference>
<keyword evidence="3 6" id="KW-0133">Cell shape</keyword>
<dbReference type="Pfam" id="PF14804">
    <property type="entry name" value="Jag_N"/>
    <property type="match status" value="1"/>
</dbReference>
<comment type="similarity">
    <text evidence="6">Belongs to the KhpB RNA-binding protein family.</text>
</comment>
<dbReference type="GO" id="GO:0005737">
    <property type="term" value="C:cytoplasm"/>
    <property type="evidence" value="ECO:0007669"/>
    <property type="project" value="UniProtKB-SubCell"/>
</dbReference>
<keyword evidence="4 6" id="KW-0143">Chaperone</keyword>
<dbReference type="GO" id="GO:0071555">
    <property type="term" value="P:cell wall organization"/>
    <property type="evidence" value="ECO:0007669"/>
    <property type="project" value="UniProtKB-KW"/>
</dbReference>
<keyword evidence="1 6" id="KW-0963">Cytoplasm</keyword>
<dbReference type="AlphaFoldDB" id="A0AAT9LB47"/>
<evidence type="ECO:0000313" key="8">
    <source>
        <dbReference type="EMBL" id="QUL97847.1"/>
    </source>
</evidence>
<dbReference type="SMART" id="SM01245">
    <property type="entry name" value="Jag_N"/>
    <property type="match status" value="1"/>
</dbReference>
<dbReference type="CDD" id="cd02414">
    <property type="entry name" value="KH-II_Jag"/>
    <property type="match status" value="1"/>
</dbReference>
<dbReference type="Gene3D" id="3.30.30.80">
    <property type="entry name" value="probable RNA-binding protein from clostridium symbiosum atcc 14940"/>
    <property type="match status" value="1"/>
</dbReference>
<dbReference type="EMBL" id="CP062796">
    <property type="protein sequence ID" value="QUL97847.1"/>
    <property type="molecule type" value="Genomic_DNA"/>
</dbReference>
<dbReference type="InterPro" id="IPR034079">
    <property type="entry name" value="R3H_KhpB"/>
</dbReference>
<dbReference type="KEGG" id="fcz:IMF26_07050"/>
<dbReference type="Pfam" id="PF01424">
    <property type="entry name" value="R3H"/>
    <property type="match status" value="1"/>
</dbReference>
<comment type="subunit">
    <text evidence="6">Forms a complex with KhpA.</text>
</comment>
<dbReference type="SUPFAM" id="SSF82708">
    <property type="entry name" value="R3H domain"/>
    <property type="match status" value="1"/>
</dbReference>
<dbReference type="Pfam" id="PF13083">
    <property type="entry name" value="KH_KhpA-B"/>
    <property type="match status" value="1"/>
</dbReference>
<protein>
    <recommendedName>
        <fullName evidence="6">RNA-binding protein KhpB</fullName>
    </recommendedName>
    <alternativeName>
        <fullName evidence="6">RNA-binding protein EloR</fullName>
    </alternativeName>
</protein>
<dbReference type="PANTHER" id="PTHR35800:SF1">
    <property type="entry name" value="RNA-BINDING PROTEIN KHPB"/>
    <property type="match status" value="1"/>
</dbReference>
<dbReference type="Gene3D" id="3.30.300.20">
    <property type="match status" value="1"/>
</dbReference>
<evidence type="ECO:0000259" key="7">
    <source>
        <dbReference type="PROSITE" id="PS51061"/>
    </source>
</evidence>
<evidence type="ECO:0000256" key="4">
    <source>
        <dbReference type="ARBA" id="ARBA00023186"/>
    </source>
</evidence>
<organism evidence="8">
    <name type="scientific">Candidatus Fermentithermobacillus carboniphilus</name>
    <dbReference type="NCBI Taxonomy" id="3085328"/>
    <lineage>
        <taxon>Bacteria</taxon>
        <taxon>Bacillati</taxon>
        <taxon>Bacillota</taxon>
        <taxon>Candidatus Fermentithermobacillia</taxon>
        <taxon>Candidatus Fermentithermobacillales</taxon>
        <taxon>Candidatus Fermentithermobacillaceae</taxon>
        <taxon>Candidatus Fermentithermobacillus</taxon>
    </lineage>
</organism>
<evidence type="ECO:0000256" key="6">
    <source>
        <dbReference type="HAMAP-Rule" id="MF_00867"/>
    </source>
</evidence>
<comment type="function">
    <text evidence="6">A probable RNA chaperone. Forms a complex with KhpA which binds to cellular RNA and controls its expression. Plays a role in peptidoglycan (PG) homeostasis and cell length regulation.</text>
</comment>
<reference evidence="8" key="2">
    <citation type="journal article" date="2023" name="Biology">
        <title>Prokaryotic Life Associated with Coal-Fire Gas Vents Revealed by Metagenomics.</title>
        <authorList>
            <person name="Kadnikov V.V."/>
            <person name="Mardanov A.V."/>
            <person name="Beletsky A.V."/>
            <person name="Karnachuk O.V."/>
            <person name="Ravin N.V."/>
        </authorList>
    </citation>
    <scope>NUCLEOTIDE SEQUENCE</scope>
    <source>
        <strain evidence="8">Bu02</strain>
    </source>
</reference>
<evidence type="ECO:0000256" key="1">
    <source>
        <dbReference type="ARBA" id="ARBA00022490"/>
    </source>
</evidence>
<evidence type="ECO:0000256" key="3">
    <source>
        <dbReference type="ARBA" id="ARBA00022960"/>
    </source>
</evidence>
<dbReference type="PANTHER" id="PTHR35800">
    <property type="entry name" value="PROTEIN JAG"/>
    <property type="match status" value="1"/>
</dbReference>
<accession>A0AAT9LB47</accession>
<dbReference type="CDD" id="cd02644">
    <property type="entry name" value="R3H_jag"/>
    <property type="match status" value="1"/>
</dbReference>
<evidence type="ECO:0000256" key="5">
    <source>
        <dbReference type="ARBA" id="ARBA00023316"/>
    </source>
</evidence>
<dbReference type="NCBIfam" id="NF041568">
    <property type="entry name" value="Jag_EloR"/>
    <property type="match status" value="1"/>
</dbReference>
<proteinExistence type="inferred from homology"/>
<dbReference type="InterPro" id="IPR001374">
    <property type="entry name" value="R3H_dom"/>
</dbReference>
<feature type="region of interest" description="Jag_N domain" evidence="6">
    <location>
        <begin position="5"/>
        <end position="55"/>
    </location>
</feature>
<dbReference type="InterPro" id="IPR038247">
    <property type="entry name" value="Jag_N_dom_sf"/>
</dbReference>